<dbReference type="RefSeq" id="WP_031391974.1">
    <property type="nucleotide sequence ID" value="NZ_JPNB01000002.1"/>
</dbReference>
<gene>
    <name evidence="7" type="ORF">EDD76_11967</name>
</gene>
<dbReference type="PANTHER" id="PTHR32089:SF112">
    <property type="entry name" value="LYSOZYME-LIKE PROTEIN-RELATED"/>
    <property type="match status" value="1"/>
</dbReference>
<dbReference type="InterPro" id="IPR003660">
    <property type="entry name" value="HAMP_dom"/>
</dbReference>
<evidence type="ECO:0000256" key="4">
    <source>
        <dbReference type="SAM" id="Phobius"/>
    </source>
</evidence>
<keyword evidence="4" id="KW-1133">Transmembrane helix</keyword>
<dbReference type="PANTHER" id="PTHR32089">
    <property type="entry name" value="METHYL-ACCEPTING CHEMOTAXIS PROTEIN MCPB"/>
    <property type="match status" value="1"/>
</dbReference>
<feature type="domain" description="HAMP" evidence="6">
    <location>
        <begin position="348"/>
        <end position="394"/>
    </location>
</feature>
<dbReference type="OrthoDB" id="13222at2"/>
<dbReference type="Pfam" id="PF00015">
    <property type="entry name" value="MCPsignal"/>
    <property type="match status" value="1"/>
</dbReference>
<dbReference type="SMART" id="SM00304">
    <property type="entry name" value="HAMP"/>
    <property type="match status" value="1"/>
</dbReference>
<dbReference type="GO" id="GO:0016020">
    <property type="term" value="C:membrane"/>
    <property type="evidence" value="ECO:0007669"/>
    <property type="project" value="InterPro"/>
</dbReference>
<dbReference type="Gene3D" id="6.10.340.10">
    <property type="match status" value="1"/>
</dbReference>
<keyword evidence="4" id="KW-0472">Membrane</keyword>
<evidence type="ECO:0000256" key="2">
    <source>
        <dbReference type="ARBA" id="ARBA00029447"/>
    </source>
</evidence>
<protein>
    <submittedName>
        <fullName evidence="7">Methyl-accepting chemotaxis protein</fullName>
    </submittedName>
</protein>
<evidence type="ECO:0000259" key="5">
    <source>
        <dbReference type="PROSITE" id="PS50111"/>
    </source>
</evidence>
<accession>A0A4R1QUN2</accession>
<evidence type="ECO:0000259" key="6">
    <source>
        <dbReference type="PROSITE" id="PS50885"/>
    </source>
</evidence>
<dbReference type="EMBL" id="SLUO01000019">
    <property type="protein sequence ID" value="TCL54644.1"/>
    <property type="molecule type" value="Genomic_DNA"/>
</dbReference>
<dbReference type="GO" id="GO:0007165">
    <property type="term" value="P:signal transduction"/>
    <property type="evidence" value="ECO:0007669"/>
    <property type="project" value="UniProtKB-KW"/>
</dbReference>
<dbReference type="STRING" id="1469948.GCA_000732725_03340"/>
<feature type="transmembrane region" description="Helical" evidence="4">
    <location>
        <begin position="27"/>
        <end position="46"/>
    </location>
</feature>
<name>A0A4R1QUN2_9FIRM</name>
<dbReference type="Proteomes" id="UP000295718">
    <property type="component" value="Unassembled WGS sequence"/>
</dbReference>
<evidence type="ECO:0000256" key="3">
    <source>
        <dbReference type="PROSITE-ProRule" id="PRU00284"/>
    </source>
</evidence>
<dbReference type="SMART" id="SM00283">
    <property type="entry name" value="MA"/>
    <property type="match status" value="1"/>
</dbReference>
<feature type="domain" description="Methyl-accepting transducer" evidence="5">
    <location>
        <begin position="413"/>
        <end position="649"/>
    </location>
</feature>
<sequence length="704" mass="76818">MKKYIGNTGKKNQHGKKGFTMGIRAKLLMAFALPVVFVILLGIISYRQTASSLQELYKTSTMQILGKSADYLEVLMLKVEATAYSISQEKDLVSYFSGTPEEGVDFDYVDTKFKSLLSTDEYVENGYFIAIKGGKHISTNPEVAFGSDAYDKFMASKDYLEVTSRNRKVWLGESGFLSGYKPVPQNAYENRSMTVVFRVDNVLTGEDIGFLILEVRNSVMEKLLGEINLGNNSTVLLAAQDNTEITTPENYSATPEDKLITSTKAYEKMQQSVDKSGSFNITYKGQGTWMCYYYIGDIGNSIVGLIPNATMLEQANGIKLNTIMIVIVLSVIMSLLASLIAVGIGTNIRNIITGVEEAAKGDLTIAIKTKRKDEFAVLCASVNNMIAAMKELITKVAEGALQVDEAVTKVGGMNTGVYEVTEGLSCSIAQIQSGAEYQEEGARNCLNNMDNLAEKITLVENNTKEIQKISNDGKTLVSSGIGIMEKLYNTSEMTTGNLQEIVGELEELGDSVSNINRIIEVITEVADQTNLLALNASIEAARAGEAGKGFSVVASEVKNLAAQSVMAAEQIKDIIGEVQKRSGEILEHAGQTGNVLKSQEQAVDRAVEAFKDMDAYMERLSGNIDEIMVQTQAIDREKETTLGAVQSISSIIEQNAAATVHMGQDVGKQKRQVEELSHCAENLQEVSKELKTAIRIFTIDKNTD</sequence>
<reference evidence="7 8" key="1">
    <citation type="submission" date="2019-03" db="EMBL/GenBank/DDBJ databases">
        <title>Genomic Encyclopedia of Type Strains, Phase IV (KMG-IV): sequencing the most valuable type-strain genomes for metagenomic binning, comparative biology and taxonomic classification.</title>
        <authorList>
            <person name="Goeker M."/>
        </authorList>
    </citation>
    <scope>NUCLEOTIDE SEQUENCE [LARGE SCALE GENOMIC DNA]</scope>
    <source>
        <strain evidence="7 8">DSM 100556</strain>
    </source>
</reference>
<feature type="transmembrane region" description="Helical" evidence="4">
    <location>
        <begin position="323"/>
        <end position="344"/>
    </location>
</feature>
<dbReference type="AlphaFoldDB" id="A0A4R1QUN2"/>
<dbReference type="SUPFAM" id="SSF58104">
    <property type="entry name" value="Methyl-accepting chemotaxis protein (MCP) signaling domain"/>
    <property type="match status" value="1"/>
</dbReference>
<dbReference type="InterPro" id="IPR004089">
    <property type="entry name" value="MCPsignal_dom"/>
</dbReference>
<organism evidence="7 8">
    <name type="scientific">Kineothrix alysoides</name>
    <dbReference type="NCBI Taxonomy" id="1469948"/>
    <lineage>
        <taxon>Bacteria</taxon>
        <taxon>Bacillati</taxon>
        <taxon>Bacillota</taxon>
        <taxon>Clostridia</taxon>
        <taxon>Lachnospirales</taxon>
        <taxon>Lachnospiraceae</taxon>
        <taxon>Kineothrix</taxon>
    </lineage>
</organism>
<keyword evidence="1 3" id="KW-0807">Transducer</keyword>
<dbReference type="PROSITE" id="PS50885">
    <property type="entry name" value="HAMP"/>
    <property type="match status" value="1"/>
</dbReference>
<keyword evidence="4" id="KW-0812">Transmembrane</keyword>
<keyword evidence="8" id="KW-1185">Reference proteome</keyword>
<proteinExistence type="inferred from homology"/>
<dbReference type="PROSITE" id="PS50111">
    <property type="entry name" value="CHEMOTAXIS_TRANSDUC_2"/>
    <property type="match status" value="1"/>
</dbReference>
<evidence type="ECO:0000313" key="8">
    <source>
        <dbReference type="Proteomes" id="UP000295718"/>
    </source>
</evidence>
<dbReference type="Pfam" id="PF00672">
    <property type="entry name" value="HAMP"/>
    <property type="match status" value="1"/>
</dbReference>
<evidence type="ECO:0000313" key="7">
    <source>
        <dbReference type="EMBL" id="TCL54644.1"/>
    </source>
</evidence>
<dbReference type="CDD" id="cd06225">
    <property type="entry name" value="HAMP"/>
    <property type="match status" value="1"/>
</dbReference>
<dbReference type="Gene3D" id="1.10.287.950">
    <property type="entry name" value="Methyl-accepting chemotaxis protein"/>
    <property type="match status" value="1"/>
</dbReference>
<comment type="similarity">
    <text evidence="2">Belongs to the methyl-accepting chemotaxis (MCP) protein family.</text>
</comment>
<comment type="caution">
    <text evidence="7">The sequence shown here is derived from an EMBL/GenBank/DDBJ whole genome shotgun (WGS) entry which is preliminary data.</text>
</comment>
<evidence type="ECO:0000256" key="1">
    <source>
        <dbReference type="ARBA" id="ARBA00023224"/>
    </source>
</evidence>